<proteinExistence type="predicted"/>
<gene>
    <name evidence="2" type="ORF">JTE90_002862</name>
</gene>
<dbReference type="Proteomes" id="UP000827092">
    <property type="component" value="Unassembled WGS sequence"/>
</dbReference>
<organism evidence="2 3">
    <name type="scientific">Oedothorax gibbosus</name>
    <dbReference type="NCBI Taxonomy" id="931172"/>
    <lineage>
        <taxon>Eukaryota</taxon>
        <taxon>Metazoa</taxon>
        <taxon>Ecdysozoa</taxon>
        <taxon>Arthropoda</taxon>
        <taxon>Chelicerata</taxon>
        <taxon>Arachnida</taxon>
        <taxon>Araneae</taxon>
        <taxon>Araneomorphae</taxon>
        <taxon>Entelegynae</taxon>
        <taxon>Araneoidea</taxon>
        <taxon>Linyphiidae</taxon>
        <taxon>Erigoninae</taxon>
        <taxon>Oedothorax</taxon>
    </lineage>
</organism>
<reference evidence="2 3" key="1">
    <citation type="journal article" date="2022" name="Nat. Ecol. Evol.">
        <title>A masculinizing supergene underlies an exaggerated male reproductive morph in a spider.</title>
        <authorList>
            <person name="Hendrickx F."/>
            <person name="De Corte Z."/>
            <person name="Sonet G."/>
            <person name="Van Belleghem S.M."/>
            <person name="Kostlbacher S."/>
            <person name="Vangestel C."/>
        </authorList>
    </citation>
    <scope>NUCLEOTIDE SEQUENCE [LARGE SCALE GENOMIC DNA]</scope>
    <source>
        <strain evidence="2">W744_W776</strain>
    </source>
</reference>
<dbReference type="EMBL" id="JAFNEN010000960">
    <property type="protein sequence ID" value="KAG8175703.1"/>
    <property type="molecule type" value="Genomic_DNA"/>
</dbReference>
<keyword evidence="3" id="KW-1185">Reference proteome</keyword>
<comment type="caution">
    <text evidence="2">The sequence shown here is derived from an EMBL/GenBank/DDBJ whole genome shotgun (WGS) entry which is preliminary data.</text>
</comment>
<evidence type="ECO:0000313" key="2">
    <source>
        <dbReference type="EMBL" id="KAG8175703.1"/>
    </source>
</evidence>
<feature type="region of interest" description="Disordered" evidence="1">
    <location>
        <begin position="120"/>
        <end position="153"/>
    </location>
</feature>
<name>A0AAV6TVB8_9ARAC</name>
<dbReference type="AlphaFoldDB" id="A0AAV6TVB8"/>
<protein>
    <submittedName>
        <fullName evidence="2">Uncharacterized protein</fullName>
    </submittedName>
</protein>
<accession>A0AAV6TVB8</accession>
<evidence type="ECO:0000313" key="3">
    <source>
        <dbReference type="Proteomes" id="UP000827092"/>
    </source>
</evidence>
<sequence length="169" mass="18697">MLASHIWICGFAKFLKYGLLTFDKQSPNYNVKLIQKKTPSVLPPQVSYHTEFPNTPSVLPHRVPFHPECPTTPSALPPQVSYHPKCPTTPSVLPPRVSYHPECPTTPSVLPPRVSYHPECPTTPSVLPPHTAGYPPSRSQSTSSSLQEKGTSAASWFPPCPLHLRWSDV</sequence>
<evidence type="ECO:0000256" key="1">
    <source>
        <dbReference type="SAM" id="MobiDB-lite"/>
    </source>
</evidence>